<comment type="caution">
    <text evidence="2">The sequence shown here is derived from an EMBL/GenBank/DDBJ whole genome shotgun (WGS) entry which is preliminary data.</text>
</comment>
<feature type="transmembrane region" description="Helical" evidence="1">
    <location>
        <begin position="54"/>
        <end position="74"/>
    </location>
</feature>
<keyword evidence="1" id="KW-0472">Membrane</keyword>
<keyword evidence="1" id="KW-0812">Transmembrane</keyword>
<evidence type="ECO:0000313" key="3">
    <source>
        <dbReference type="Proteomes" id="UP001168380"/>
    </source>
</evidence>
<name>A0ABT8TF53_9GAMM</name>
<keyword evidence="1" id="KW-1133">Transmembrane helix</keyword>
<dbReference type="EMBL" id="JAULRT010000052">
    <property type="protein sequence ID" value="MDO3382727.1"/>
    <property type="molecule type" value="Genomic_DNA"/>
</dbReference>
<evidence type="ECO:0008006" key="4">
    <source>
        <dbReference type="Google" id="ProtNLM"/>
    </source>
</evidence>
<reference evidence="2" key="1">
    <citation type="submission" date="2023-07" db="EMBL/GenBank/DDBJ databases">
        <title>Gilvimarinus algae sp. nov., isolated from the surface of Kelp.</title>
        <authorList>
            <person name="Sun Y.Y."/>
            <person name="Gong Y."/>
            <person name="Du Z.J."/>
        </authorList>
    </citation>
    <scope>NUCLEOTIDE SEQUENCE</scope>
    <source>
        <strain evidence="2">SDUM040014</strain>
    </source>
</reference>
<gene>
    <name evidence="2" type="ORF">QWI16_11145</name>
</gene>
<dbReference type="RefSeq" id="WP_302713141.1">
    <property type="nucleotide sequence ID" value="NZ_JAULRT010000052.1"/>
</dbReference>
<feature type="transmembrane region" description="Helical" evidence="1">
    <location>
        <begin position="86"/>
        <end position="108"/>
    </location>
</feature>
<sequence length="110" mass="12754">MNNKIHSALVGLIKYVICPLGTVMWLAFIVLHWAEPSIAGFDRTVYVAQGAVQVWAVRLLYIYFLLFAMYRSYAELGDRFDLPYELWPAMLAFLVPLLLVMAMVQFQWFS</sequence>
<evidence type="ECO:0000313" key="2">
    <source>
        <dbReference type="EMBL" id="MDO3382727.1"/>
    </source>
</evidence>
<proteinExistence type="predicted"/>
<feature type="transmembrane region" description="Helical" evidence="1">
    <location>
        <begin position="12"/>
        <end position="34"/>
    </location>
</feature>
<dbReference type="Proteomes" id="UP001168380">
    <property type="component" value="Unassembled WGS sequence"/>
</dbReference>
<evidence type="ECO:0000256" key="1">
    <source>
        <dbReference type="SAM" id="Phobius"/>
    </source>
</evidence>
<organism evidence="2 3">
    <name type="scientific">Gilvimarinus algae</name>
    <dbReference type="NCBI Taxonomy" id="3058037"/>
    <lineage>
        <taxon>Bacteria</taxon>
        <taxon>Pseudomonadati</taxon>
        <taxon>Pseudomonadota</taxon>
        <taxon>Gammaproteobacteria</taxon>
        <taxon>Cellvibrionales</taxon>
        <taxon>Cellvibrionaceae</taxon>
        <taxon>Gilvimarinus</taxon>
    </lineage>
</organism>
<protein>
    <recommendedName>
        <fullName evidence="4">Transmembrane protein</fullName>
    </recommendedName>
</protein>
<accession>A0ABT8TF53</accession>
<keyword evidence="3" id="KW-1185">Reference proteome</keyword>